<dbReference type="AlphaFoldDB" id="A0A5C3QP74"/>
<dbReference type="Proteomes" id="UP000305067">
    <property type="component" value="Unassembled WGS sequence"/>
</dbReference>
<evidence type="ECO:0000313" key="3">
    <source>
        <dbReference type="Proteomes" id="UP000305067"/>
    </source>
</evidence>
<sequence>MAHPRLSSSSPHQDRSLTPSSPTSSVASSSYPASSYPASPPTESTRRSQLTRSIHKIGKLLGSTPQLVDYLPPHAASPTNSQPSLCLTHHRSEPSSPGCQEYESSLWSPMHPPVRCSSSRRIPSDRHCRRRSQVPSSGSPPWAEESSCPPPSSSPTAARRRSLAKVAWTLGEHVPPELVLGPQRRALYLEDEDELDDEARTY</sequence>
<name>A0A5C3QP74_9AGAR</name>
<accession>A0A5C3QP74</accession>
<feature type="region of interest" description="Disordered" evidence="1">
    <location>
        <begin position="182"/>
        <end position="202"/>
    </location>
</feature>
<feature type="compositionally biased region" description="Polar residues" evidence="1">
    <location>
        <begin position="94"/>
        <end position="107"/>
    </location>
</feature>
<organism evidence="2 3">
    <name type="scientific">Pterulicium gracile</name>
    <dbReference type="NCBI Taxonomy" id="1884261"/>
    <lineage>
        <taxon>Eukaryota</taxon>
        <taxon>Fungi</taxon>
        <taxon>Dikarya</taxon>
        <taxon>Basidiomycota</taxon>
        <taxon>Agaricomycotina</taxon>
        <taxon>Agaricomycetes</taxon>
        <taxon>Agaricomycetidae</taxon>
        <taxon>Agaricales</taxon>
        <taxon>Pleurotineae</taxon>
        <taxon>Pterulaceae</taxon>
        <taxon>Pterulicium</taxon>
    </lineage>
</organism>
<evidence type="ECO:0000313" key="2">
    <source>
        <dbReference type="EMBL" id="TFL00164.1"/>
    </source>
</evidence>
<dbReference type="EMBL" id="ML178830">
    <property type="protein sequence ID" value="TFL00164.1"/>
    <property type="molecule type" value="Genomic_DNA"/>
</dbReference>
<feature type="compositionally biased region" description="Polar residues" evidence="1">
    <location>
        <begin position="1"/>
        <end position="11"/>
    </location>
</feature>
<proteinExistence type="predicted"/>
<feature type="compositionally biased region" description="Low complexity" evidence="1">
    <location>
        <begin position="16"/>
        <end position="43"/>
    </location>
</feature>
<feature type="compositionally biased region" description="Acidic residues" evidence="1">
    <location>
        <begin position="189"/>
        <end position="202"/>
    </location>
</feature>
<protein>
    <submittedName>
        <fullName evidence="2">Uncharacterized protein</fullName>
    </submittedName>
</protein>
<feature type="region of interest" description="Disordered" evidence="1">
    <location>
        <begin position="1"/>
        <end position="161"/>
    </location>
</feature>
<keyword evidence="3" id="KW-1185">Reference proteome</keyword>
<reference evidence="2 3" key="1">
    <citation type="journal article" date="2019" name="Nat. Ecol. Evol.">
        <title>Megaphylogeny resolves global patterns of mushroom evolution.</title>
        <authorList>
            <person name="Varga T."/>
            <person name="Krizsan K."/>
            <person name="Foldi C."/>
            <person name="Dima B."/>
            <person name="Sanchez-Garcia M."/>
            <person name="Sanchez-Ramirez S."/>
            <person name="Szollosi G.J."/>
            <person name="Szarkandi J.G."/>
            <person name="Papp V."/>
            <person name="Albert L."/>
            <person name="Andreopoulos W."/>
            <person name="Angelini C."/>
            <person name="Antonin V."/>
            <person name="Barry K.W."/>
            <person name="Bougher N.L."/>
            <person name="Buchanan P."/>
            <person name="Buyck B."/>
            <person name="Bense V."/>
            <person name="Catcheside P."/>
            <person name="Chovatia M."/>
            <person name="Cooper J."/>
            <person name="Damon W."/>
            <person name="Desjardin D."/>
            <person name="Finy P."/>
            <person name="Geml J."/>
            <person name="Haridas S."/>
            <person name="Hughes K."/>
            <person name="Justo A."/>
            <person name="Karasinski D."/>
            <person name="Kautmanova I."/>
            <person name="Kiss B."/>
            <person name="Kocsube S."/>
            <person name="Kotiranta H."/>
            <person name="LaButti K.M."/>
            <person name="Lechner B.E."/>
            <person name="Liimatainen K."/>
            <person name="Lipzen A."/>
            <person name="Lukacs Z."/>
            <person name="Mihaltcheva S."/>
            <person name="Morgado L.N."/>
            <person name="Niskanen T."/>
            <person name="Noordeloos M.E."/>
            <person name="Ohm R.A."/>
            <person name="Ortiz-Santana B."/>
            <person name="Ovrebo C."/>
            <person name="Racz N."/>
            <person name="Riley R."/>
            <person name="Savchenko A."/>
            <person name="Shiryaev A."/>
            <person name="Soop K."/>
            <person name="Spirin V."/>
            <person name="Szebenyi C."/>
            <person name="Tomsovsky M."/>
            <person name="Tulloss R.E."/>
            <person name="Uehling J."/>
            <person name="Grigoriev I.V."/>
            <person name="Vagvolgyi C."/>
            <person name="Papp T."/>
            <person name="Martin F.M."/>
            <person name="Miettinen O."/>
            <person name="Hibbett D.S."/>
            <person name="Nagy L.G."/>
        </authorList>
    </citation>
    <scope>NUCLEOTIDE SEQUENCE [LARGE SCALE GENOMIC DNA]</scope>
    <source>
        <strain evidence="2 3">CBS 309.79</strain>
    </source>
</reference>
<evidence type="ECO:0000256" key="1">
    <source>
        <dbReference type="SAM" id="MobiDB-lite"/>
    </source>
</evidence>
<gene>
    <name evidence="2" type="ORF">BDV98DRAFT_594337</name>
</gene>